<dbReference type="PATRIC" id="fig|1391654.3.peg.1955"/>
<dbReference type="PROSITE" id="PS50043">
    <property type="entry name" value="HTH_LUXR_2"/>
    <property type="match status" value="2"/>
</dbReference>
<dbReference type="PRINTS" id="PR00038">
    <property type="entry name" value="HTHLUXR"/>
</dbReference>
<keyword evidence="7" id="KW-1185">Reference proteome</keyword>
<organism evidence="6 7">
    <name type="scientific">Labilithrix luteola</name>
    <dbReference type="NCBI Taxonomy" id="1391654"/>
    <lineage>
        <taxon>Bacteria</taxon>
        <taxon>Pseudomonadati</taxon>
        <taxon>Myxococcota</taxon>
        <taxon>Polyangia</taxon>
        <taxon>Polyangiales</taxon>
        <taxon>Labilitrichaceae</taxon>
        <taxon>Labilithrix</taxon>
    </lineage>
</organism>
<feature type="region of interest" description="Disordered" evidence="4">
    <location>
        <begin position="180"/>
        <end position="199"/>
    </location>
</feature>
<evidence type="ECO:0000256" key="4">
    <source>
        <dbReference type="SAM" id="MobiDB-lite"/>
    </source>
</evidence>
<dbReference type="InterPro" id="IPR036388">
    <property type="entry name" value="WH-like_DNA-bd_sf"/>
</dbReference>
<dbReference type="Proteomes" id="UP000064967">
    <property type="component" value="Chromosome"/>
</dbReference>
<dbReference type="GO" id="GO:0006355">
    <property type="term" value="P:regulation of DNA-templated transcription"/>
    <property type="evidence" value="ECO:0007669"/>
    <property type="project" value="InterPro"/>
</dbReference>
<reference evidence="6 7" key="1">
    <citation type="submission" date="2015-08" db="EMBL/GenBank/DDBJ databases">
        <authorList>
            <person name="Babu N.S."/>
            <person name="Beckwith C.J."/>
            <person name="Beseler K.G."/>
            <person name="Brison A."/>
            <person name="Carone J.V."/>
            <person name="Caskin T.P."/>
            <person name="Diamond M."/>
            <person name="Durham M.E."/>
            <person name="Foxe J.M."/>
            <person name="Go M."/>
            <person name="Henderson B.A."/>
            <person name="Jones I.B."/>
            <person name="McGettigan J.A."/>
            <person name="Micheletti S.J."/>
            <person name="Nasrallah M.E."/>
            <person name="Ortiz D."/>
            <person name="Piller C.R."/>
            <person name="Privatt S.R."/>
            <person name="Schneider S.L."/>
            <person name="Sharp S."/>
            <person name="Smith T.C."/>
            <person name="Stanton J.D."/>
            <person name="Ullery H.E."/>
            <person name="Wilson R.J."/>
            <person name="Serrano M.G."/>
            <person name="Buck G."/>
            <person name="Lee V."/>
            <person name="Wang Y."/>
            <person name="Carvalho R."/>
            <person name="Voegtly L."/>
            <person name="Shi R."/>
            <person name="Duckworth R."/>
            <person name="Johnson A."/>
            <person name="Loviza R."/>
            <person name="Walstead R."/>
            <person name="Shah Z."/>
            <person name="Kiflezghi M."/>
            <person name="Wade K."/>
            <person name="Ball S.L."/>
            <person name="Bradley K.W."/>
            <person name="Asai D.J."/>
            <person name="Bowman C.A."/>
            <person name="Russell D.A."/>
            <person name="Pope W.H."/>
            <person name="Jacobs-Sera D."/>
            <person name="Hendrix R.W."/>
            <person name="Hatfull G.F."/>
        </authorList>
    </citation>
    <scope>NUCLEOTIDE SEQUENCE [LARGE SCALE GENOMIC DNA]</scope>
    <source>
        <strain evidence="6 7">DSM 27648</strain>
    </source>
</reference>
<keyword evidence="2" id="KW-0238">DNA-binding</keyword>
<dbReference type="PANTHER" id="PTHR44688">
    <property type="entry name" value="DNA-BINDING TRANSCRIPTIONAL ACTIVATOR DEVR_DOSR"/>
    <property type="match status" value="1"/>
</dbReference>
<name>A0A0K1PQ94_9BACT</name>
<evidence type="ECO:0000313" key="7">
    <source>
        <dbReference type="Proteomes" id="UP000064967"/>
    </source>
</evidence>
<protein>
    <recommendedName>
        <fullName evidence="5">HTH luxR-type domain-containing protein</fullName>
    </recommendedName>
</protein>
<dbReference type="GO" id="GO:0003677">
    <property type="term" value="F:DNA binding"/>
    <property type="evidence" value="ECO:0007669"/>
    <property type="project" value="UniProtKB-KW"/>
</dbReference>
<dbReference type="AlphaFoldDB" id="A0A0K1PQ94"/>
<dbReference type="STRING" id="1391654.AKJ09_01943"/>
<dbReference type="EMBL" id="CP012333">
    <property type="protein sequence ID" value="AKU95279.1"/>
    <property type="molecule type" value="Genomic_DNA"/>
</dbReference>
<feature type="domain" description="HTH luxR-type" evidence="5">
    <location>
        <begin position="364"/>
        <end position="429"/>
    </location>
</feature>
<sequence length="430" mass="46465">MPKAKDIRATRAIDVVEAAYRLDGTEQEWLDQLLAVARPDVDTGCGVYAFTGGESVPNLPASPVFVQHDLDAGFAERLMELNVTAPQAVNDVVRTRLVSCGGLEQFFGPSSVVVAHFRQLMQPIGVVDGFSMFVQDAQGGSLTMSSPARDVLAPAPRVRGIWQRAGLHVVAALRLRRKLAARSPSSTPPTSAREALLEPSGRIAHAGTELAADRPAREALMDAVHAMERARGTDVRSSPDRALRLWRGLVAGEWSLVDHWEQGGRRYIAAYQNRPTTLDPRALTSNERAVLEYVVLGATNKEIVYALGLAEGTVSTCVTQILRKLRVRKRVDLAALSPAARAERLDVEVDGECVGVLAVDVAPATSLAERLSPAEREVTSFVTRGMSNEQIAQSRGVSVPTIAKQLRAIFDKLGVDNRSQLARLVASGED</sequence>
<dbReference type="Pfam" id="PF00196">
    <property type="entry name" value="GerE"/>
    <property type="match status" value="2"/>
</dbReference>
<dbReference type="SUPFAM" id="SSF46894">
    <property type="entry name" value="C-terminal effector domain of the bipartite response regulators"/>
    <property type="match status" value="2"/>
</dbReference>
<dbReference type="RefSeq" id="WP_169927395.1">
    <property type="nucleotide sequence ID" value="NZ_CP012333.1"/>
</dbReference>
<evidence type="ECO:0000259" key="5">
    <source>
        <dbReference type="PROSITE" id="PS50043"/>
    </source>
</evidence>
<dbReference type="KEGG" id="llu:AKJ09_01943"/>
<dbReference type="InterPro" id="IPR016032">
    <property type="entry name" value="Sig_transdc_resp-reg_C-effctor"/>
</dbReference>
<evidence type="ECO:0000256" key="1">
    <source>
        <dbReference type="ARBA" id="ARBA00023015"/>
    </source>
</evidence>
<proteinExistence type="predicted"/>
<dbReference type="CDD" id="cd06170">
    <property type="entry name" value="LuxR_C_like"/>
    <property type="match status" value="2"/>
</dbReference>
<accession>A0A0K1PQ94</accession>
<dbReference type="Gene3D" id="1.10.10.10">
    <property type="entry name" value="Winged helix-like DNA-binding domain superfamily/Winged helix DNA-binding domain"/>
    <property type="match status" value="2"/>
</dbReference>
<keyword evidence="1" id="KW-0805">Transcription regulation</keyword>
<dbReference type="InterPro" id="IPR000792">
    <property type="entry name" value="Tscrpt_reg_LuxR_C"/>
</dbReference>
<feature type="compositionally biased region" description="Low complexity" evidence="4">
    <location>
        <begin position="181"/>
        <end position="193"/>
    </location>
</feature>
<evidence type="ECO:0000256" key="2">
    <source>
        <dbReference type="ARBA" id="ARBA00023125"/>
    </source>
</evidence>
<keyword evidence="3" id="KW-0804">Transcription</keyword>
<evidence type="ECO:0000256" key="3">
    <source>
        <dbReference type="ARBA" id="ARBA00023163"/>
    </source>
</evidence>
<evidence type="ECO:0000313" key="6">
    <source>
        <dbReference type="EMBL" id="AKU95279.1"/>
    </source>
</evidence>
<feature type="domain" description="HTH luxR-type" evidence="5">
    <location>
        <begin position="276"/>
        <end position="341"/>
    </location>
</feature>
<dbReference type="PANTHER" id="PTHR44688:SF16">
    <property type="entry name" value="DNA-BINDING TRANSCRIPTIONAL ACTIVATOR DEVR_DOSR"/>
    <property type="match status" value="1"/>
</dbReference>
<dbReference type="SMART" id="SM00421">
    <property type="entry name" value="HTH_LUXR"/>
    <property type="match status" value="2"/>
</dbReference>
<gene>
    <name evidence="6" type="ORF">AKJ09_01943</name>
</gene>